<dbReference type="Pfam" id="PF13087">
    <property type="entry name" value="AAA_12"/>
    <property type="match status" value="1"/>
</dbReference>
<accession>A0A9P8TPJ7</accession>
<feature type="domain" description="DNA2/NAM7 helicase-like C-terminal" evidence="1">
    <location>
        <begin position="1"/>
        <end position="106"/>
    </location>
</feature>
<evidence type="ECO:0000313" key="2">
    <source>
        <dbReference type="EMBL" id="KAH3686300.1"/>
    </source>
</evidence>
<dbReference type="InterPro" id="IPR027417">
    <property type="entry name" value="P-loop_NTPase"/>
</dbReference>
<sequence>MQPLISKFPIKEFYRGALTNGVTSEMKCLPGLNSLVFFDYSEMAKGTRYCFERADISADNNHTLKKMHEVGLVNPIILRVMQKTALNKDRIAVITAFSSLTDLIASSI</sequence>
<dbReference type="InterPro" id="IPR041679">
    <property type="entry name" value="DNA2/NAM7-like_C"/>
</dbReference>
<keyword evidence="3" id="KW-1185">Reference proteome</keyword>
<comment type="caution">
    <text evidence="2">The sequence shown here is derived from an EMBL/GenBank/DDBJ whole genome shotgun (WGS) entry which is preliminary data.</text>
</comment>
<dbReference type="Proteomes" id="UP000774326">
    <property type="component" value="Unassembled WGS sequence"/>
</dbReference>
<reference evidence="2" key="2">
    <citation type="submission" date="2021-01" db="EMBL/GenBank/DDBJ databases">
        <authorList>
            <person name="Schikora-Tamarit M.A."/>
        </authorList>
    </citation>
    <scope>NUCLEOTIDE SEQUENCE</scope>
    <source>
        <strain evidence="2">CBS2887</strain>
    </source>
</reference>
<organism evidence="2 3">
    <name type="scientific">Wickerhamomyces pijperi</name>
    <name type="common">Yeast</name>
    <name type="synonym">Pichia pijperi</name>
    <dbReference type="NCBI Taxonomy" id="599730"/>
    <lineage>
        <taxon>Eukaryota</taxon>
        <taxon>Fungi</taxon>
        <taxon>Dikarya</taxon>
        <taxon>Ascomycota</taxon>
        <taxon>Saccharomycotina</taxon>
        <taxon>Saccharomycetes</taxon>
        <taxon>Phaffomycetales</taxon>
        <taxon>Wickerhamomycetaceae</taxon>
        <taxon>Wickerhamomyces</taxon>
    </lineage>
</organism>
<protein>
    <recommendedName>
        <fullName evidence="1">DNA2/NAM7 helicase-like C-terminal domain-containing protein</fullName>
    </recommendedName>
</protein>
<reference evidence="2" key="1">
    <citation type="journal article" date="2021" name="Open Biol.">
        <title>Shared evolutionary footprints suggest mitochondrial oxidative damage underlies multiple complex I losses in fungi.</title>
        <authorList>
            <person name="Schikora-Tamarit M.A."/>
            <person name="Marcet-Houben M."/>
            <person name="Nosek J."/>
            <person name="Gabaldon T."/>
        </authorList>
    </citation>
    <scope>NUCLEOTIDE SEQUENCE</scope>
    <source>
        <strain evidence="2">CBS2887</strain>
    </source>
</reference>
<dbReference type="Gene3D" id="3.40.50.300">
    <property type="entry name" value="P-loop containing nucleotide triphosphate hydrolases"/>
    <property type="match status" value="1"/>
</dbReference>
<proteinExistence type="predicted"/>
<name>A0A9P8TPJ7_WICPI</name>
<gene>
    <name evidence="2" type="ORF">WICPIJ_002726</name>
</gene>
<evidence type="ECO:0000259" key="1">
    <source>
        <dbReference type="Pfam" id="PF13087"/>
    </source>
</evidence>
<dbReference type="EMBL" id="JAEUBG010001465">
    <property type="protein sequence ID" value="KAH3686300.1"/>
    <property type="molecule type" value="Genomic_DNA"/>
</dbReference>
<dbReference type="AlphaFoldDB" id="A0A9P8TPJ7"/>
<evidence type="ECO:0000313" key="3">
    <source>
        <dbReference type="Proteomes" id="UP000774326"/>
    </source>
</evidence>